<evidence type="ECO:0000256" key="1">
    <source>
        <dbReference type="SAM" id="SignalP"/>
    </source>
</evidence>
<feature type="chain" id="PRO_5035426593" evidence="1">
    <location>
        <begin position="22"/>
        <end position="101"/>
    </location>
</feature>
<organism evidence="2 3">
    <name type="scientific">Claviceps africana</name>
    <dbReference type="NCBI Taxonomy" id="83212"/>
    <lineage>
        <taxon>Eukaryota</taxon>
        <taxon>Fungi</taxon>
        <taxon>Dikarya</taxon>
        <taxon>Ascomycota</taxon>
        <taxon>Pezizomycotina</taxon>
        <taxon>Sordariomycetes</taxon>
        <taxon>Hypocreomycetidae</taxon>
        <taxon>Hypocreales</taxon>
        <taxon>Clavicipitaceae</taxon>
        <taxon>Claviceps</taxon>
    </lineage>
</organism>
<proteinExistence type="predicted"/>
<evidence type="ECO:0000313" key="2">
    <source>
        <dbReference type="EMBL" id="KAG5926345.1"/>
    </source>
</evidence>
<dbReference type="EMBL" id="SRPY01000275">
    <property type="protein sequence ID" value="KAG5926345.1"/>
    <property type="molecule type" value="Genomic_DNA"/>
</dbReference>
<dbReference type="AlphaFoldDB" id="A0A8K0NGV2"/>
<gene>
    <name evidence="2" type="ORF">E4U42_003410</name>
</gene>
<keyword evidence="1" id="KW-0732">Signal</keyword>
<sequence>MLPSSVLLSALALAAPALANGKAVKAKRHDLYRYCLQDPIADWSNTCEKIEKVAYCCHSDSGRGIKPSDPYVRLVLTGEETGDSSGFPFCGPDREGAIYCG</sequence>
<keyword evidence="3" id="KW-1185">Reference proteome</keyword>
<accession>A0A8K0NGV2</accession>
<dbReference type="Proteomes" id="UP000811619">
    <property type="component" value="Unassembled WGS sequence"/>
</dbReference>
<reference evidence="2" key="1">
    <citation type="journal article" date="2020" name="bioRxiv">
        <title>Whole genome comparisons of ergot fungi reveals the divergence and evolution of species within the genus Claviceps are the result of varying mechanisms driving genome evolution and host range expansion.</title>
        <authorList>
            <person name="Wyka S.A."/>
            <person name="Mondo S.J."/>
            <person name="Liu M."/>
            <person name="Dettman J."/>
            <person name="Nalam V."/>
            <person name="Broders K.D."/>
        </authorList>
    </citation>
    <scope>NUCLEOTIDE SEQUENCE</scope>
    <source>
        <strain evidence="2">CCC 489</strain>
    </source>
</reference>
<evidence type="ECO:0000313" key="3">
    <source>
        <dbReference type="Proteomes" id="UP000811619"/>
    </source>
</evidence>
<feature type="signal peptide" evidence="1">
    <location>
        <begin position="1"/>
        <end position="21"/>
    </location>
</feature>
<protein>
    <submittedName>
        <fullName evidence="2">Uncharacterized protein</fullName>
    </submittedName>
</protein>
<name>A0A8K0NGV2_9HYPO</name>
<comment type="caution">
    <text evidence="2">The sequence shown here is derived from an EMBL/GenBank/DDBJ whole genome shotgun (WGS) entry which is preliminary data.</text>
</comment>